<evidence type="ECO:0000259" key="2">
    <source>
        <dbReference type="Pfam" id="PF23865"/>
    </source>
</evidence>
<feature type="domain" description="DUF7223" evidence="2">
    <location>
        <begin position="219"/>
        <end position="380"/>
    </location>
</feature>
<evidence type="ECO:0000313" key="3">
    <source>
        <dbReference type="EMBL" id="CAG8614222.1"/>
    </source>
</evidence>
<feature type="signal peptide" evidence="1">
    <location>
        <begin position="1"/>
        <end position="20"/>
    </location>
</feature>
<keyword evidence="4" id="KW-1185">Reference proteome</keyword>
<dbReference type="Proteomes" id="UP000789831">
    <property type="component" value="Unassembled WGS sequence"/>
</dbReference>
<feature type="chain" id="PRO_5040441599" evidence="1">
    <location>
        <begin position="21"/>
        <end position="447"/>
    </location>
</feature>
<protein>
    <submittedName>
        <fullName evidence="3">8718_t:CDS:1</fullName>
    </submittedName>
</protein>
<evidence type="ECO:0000313" key="4">
    <source>
        <dbReference type="Proteomes" id="UP000789831"/>
    </source>
</evidence>
<accession>A0A9N9GNB7</accession>
<organism evidence="3 4">
    <name type="scientific">Ambispora gerdemannii</name>
    <dbReference type="NCBI Taxonomy" id="144530"/>
    <lineage>
        <taxon>Eukaryota</taxon>
        <taxon>Fungi</taxon>
        <taxon>Fungi incertae sedis</taxon>
        <taxon>Mucoromycota</taxon>
        <taxon>Glomeromycotina</taxon>
        <taxon>Glomeromycetes</taxon>
        <taxon>Archaeosporales</taxon>
        <taxon>Ambisporaceae</taxon>
        <taxon>Ambispora</taxon>
    </lineage>
</organism>
<keyword evidence="1" id="KW-0732">Signal</keyword>
<sequence>MVKLSYFLLILCTIVAAGNANLITPCTVLSGTYSQAYSREFVSQKLTDRPGHVANIVFETKIPGFNPDSSGIFTNVQCCSDEIILTSKSSLKEISNWPPRVILWVSHMWTCNGKKTNQFFIVGNSVIDEEEGTAKFAHPQIIDISKYANIMTLDIEYITPCSRSCYRSKRHESRHENLTRRDIDNELALNLNVWYDPINERSSQPNFLIASSSEQQGIVTTSVNLLCANCYATGKTTVGLHVKTNFVGLPATVTLSLYGDFKVNLDFALKGHIGVAKKFPDVPLVSVGIPGLSIPALFNIGPEVALLASAKIDVGVDTVLSFGADVTSTIDYSIELIGKGVGKKEFNINSTVHPPPDANLTGTVDVAASLKPQISIGISVLSGLLNYRAGINFVTTLDSKLSIGSCEKPISPKIKISLEEVIEGFYGSNKVPIYTFPSNVLLEKCLI</sequence>
<gene>
    <name evidence="3" type="ORF">AGERDE_LOCUS9747</name>
</gene>
<evidence type="ECO:0000256" key="1">
    <source>
        <dbReference type="SAM" id="SignalP"/>
    </source>
</evidence>
<dbReference type="AlphaFoldDB" id="A0A9N9GNB7"/>
<proteinExistence type="predicted"/>
<dbReference type="InterPro" id="IPR055647">
    <property type="entry name" value="DUF7223"/>
</dbReference>
<dbReference type="OrthoDB" id="160645at2759"/>
<reference evidence="3" key="1">
    <citation type="submission" date="2021-06" db="EMBL/GenBank/DDBJ databases">
        <authorList>
            <person name="Kallberg Y."/>
            <person name="Tangrot J."/>
            <person name="Rosling A."/>
        </authorList>
    </citation>
    <scope>NUCLEOTIDE SEQUENCE</scope>
    <source>
        <strain evidence="3">MT106</strain>
    </source>
</reference>
<comment type="caution">
    <text evidence="3">The sequence shown here is derived from an EMBL/GenBank/DDBJ whole genome shotgun (WGS) entry which is preliminary data.</text>
</comment>
<name>A0A9N9GNB7_9GLOM</name>
<dbReference type="EMBL" id="CAJVPL010002574">
    <property type="protein sequence ID" value="CAG8614222.1"/>
    <property type="molecule type" value="Genomic_DNA"/>
</dbReference>
<dbReference type="Pfam" id="PF23865">
    <property type="entry name" value="DUF7223"/>
    <property type="match status" value="1"/>
</dbReference>